<gene>
    <name evidence="1" type="ORF">M501DRAFT_997465</name>
</gene>
<proteinExistence type="predicted"/>
<evidence type="ECO:0000313" key="2">
    <source>
        <dbReference type="Proteomes" id="UP000799429"/>
    </source>
</evidence>
<sequence length="108" mass="11860">MANLLVLPSSFFAPKSFINCFPPRLLLCTQSIVWPDPFASPLSPIILSSLLFPGKVNTVTEHLTSPAPCQTYSRVVSTPPSPLLPKFPRSERVGAIRIAPDLEPRKSF</sequence>
<dbReference type="Proteomes" id="UP000799429">
    <property type="component" value="Unassembled WGS sequence"/>
</dbReference>
<accession>A0A9P4S3X1</accession>
<dbReference type="EMBL" id="MU006106">
    <property type="protein sequence ID" value="KAF2835802.1"/>
    <property type="molecule type" value="Genomic_DNA"/>
</dbReference>
<evidence type="ECO:0000313" key="1">
    <source>
        <dbReference type="EMBL" id="KAF2835802.1"/>
    </source>
</evidence>
<comment type="caution">
    <text evidence="1">The sequence shown here is derived from an EMBL/GenBank/DDBJ whole genome shotgun (WGS) entry which is preliminary data.</text>
</comment>
<dbReference type="AlphaFoldDB" id="A0A9P4S3X1"/>
<name>A0A9P4S3X1_9PEZI</name>
<protein>
    <submittedName>
        <fullName evidence="1">Uncharacterized protein</fullName>
    </submittedName>
</protein>
<organism evidence="1 2">
    <name type="scientific">Patellaria atrata CBS 101060</name>
    <dbReference type="NCBI Taxonomy" id="1346257"/>
    <lineage>
        <taxon>Eukaryota</taxon>
        <taxon>Fungi</taxon>
        <taxon>Dikarya</taxon>
        <taxon>Ascomycota</taxon>
        <taxon>Pezizomycotina</taxon>
        <taxon>Dothideomycetes</taxon>
        <taxon>Dothideomycetes incertae sedis</taxon>
        <taxon>Patellariales</taxon>
        <taxon>Patellariaceae</taxon>
        <taxon>Patellaria</taxon>
    </lineage>
</organism>
<keyword evidence="2" id="KW-1185">Reference proteome</keyword>
<reference evidence="1" key="1">
    <citation type="journal article" date="2020" name="Stud. Mycol.">
        <title>101 Dothideomycetes genomes: a test case for predicting lifestyles and emergence of pathogens.</title>
        <authorList>
            <person name="Haridas S."/>
            <person name="Albert R."/>
            <person name="Binder M."/>
            <person name="Bloem J."/>
            <person name="Labutti K."/>
            <person name="Salamov A."/>
            <person name="Andreopoulos B."/>
            <person name="Baker S."/>
            <person name="Barry K."/>
            <person name="Bills G."/>
            <person name="Bluhm B."/>
            <person name="Cannon C."/>
            <person name="Castanera R."/>
            <person name="Culley D."/>
            <person name="Daum C."/>
            <person name="Ezra D."/>
            <person name="Gonzalez J."/>
            <person name="Henrissat B."/>
            <person name="Kuo A."/>
            <person name="Liang C."/>
            <person name="Lipzen A."/>
            <person name="Lutzoni F."/>
            <person name="Magnuson J."/>
            <person name="Mondo S."/>
            <person name="Nolan M."/>
            <person name="Ohm R."/>
            <person name="Pangilinan J."/>
            <person name="Park H.-J."/>
            <person name="Ramirez L."/>
            <person name="Alfaro M."/>
            <person name="Sun H."/>
            <person name="Tritt A."/>
            <person name="Yoshinaga Y."/>
            <person name="Zwiers L.-H."/>
            <person name="Turgeon B."/>
            <person name="Goodwin S."/>
            <person name="Spatafora J."/>
            <person name="Crous P."/>
            <person name="Grigoriev I."/>
        </authorList>
    </citation>
    <scope>NUCLEOTIDE SEQUENCE</scope>
    <source>
        <strain evidence="1">CBS 101060</strain>
    </source>
</reference>